<dbReference type="PANTHER" id="PTHR11849:SF304">
    <property type="entry name" value="DNA-BINDING PROTEIN D-ETS-3"/>
    <property type="match status" value="1"/>
</dbReference>
<evidence type="ECO:0000256" key="5">
    <source>
        <dbReference type="RuleBase" id="RU004019"/>
    </source>
</evidence>
<dbReference type="PROSITE" id="PS00346">
    <property type="entry name" value="ETS_DOMAIN_2"/>
    <property type="match status" value="1"/>
</dbReference>
<dbReference type="InParanoid" id="A0A2J7PK90"/>
<dbReference type="Gene3D" id="1.10.10.10">
    <property type="entry name" value="Winged helix-like DNA-binding domain superfamily/Winged helix DNA-binding domain"/>
    <property type="match status" value="1"/>
</dbReference>
<evidence type="ECO:0000259" key="7">
    <source>
        <dbReference type="PROSITE" id="PS50061"/>
    </source>
</evidence>
<evidence type="ECO:0000259" key="8">
    <source>
        <dbReference type="PROSITE" id="PS51433"/>
    </source>
</evidence>
<feature type="compositionally biased region" description="Low complexity" evidence="6">
    <location>
        <begin position="413"/>
        <end position="424"/>
    </location>
</feature>
<dbReference type="STRING" id="105785.A0A2J7PK90"/>
<evidence type="ECO:0000256" key="3">
    <source>
        <dbReference type="ARBA" id="ARBA00023125"/>
    </source>
</evidence>
<dbReference type="PANTHER" id="PTHR11849">
    <property type="entry name" value="ETS"/>
    <property type="match status" value="1"/>
</dbReference>
<evidence type="ECO:0008006" key="11">
    <source>
        <dbReference type="Google" id="ProtNLM"/>
    </source>
</evidence>
<sequence length="760" mass="82119">MEQERVLRCTSLNSSRSLSLKLSGGSVQHIRDPLLQAASDVAIISHQPKADESSDVIHNENHVRQSENSFLLLNGKAGYEDISVCVGTLVRPAPTPRDAGKSATSAAAYAVARGLLSQFQDSTKDLNKILSSADTVNGFLCVNTSSDRNHLILRSNSSPSEDLIHNPPSTEDVKELLPIHFSGVGTSSLVNQDISTCAEFVNGLSSISKSPTPQGSVFPSNSTSNCETVADESFLTVNSELSSSPEATLEDLPALLCSFLFGSPESVTSCDTVVTTLEEDPQIRCKNGSMDFMLSPSASDVTQLQPYDNEERSCEILEASPSKRDAENVSGQEISTRDVGEESDEGGSKVYKECNTEPCVENISTTASTAREKTCRNRTKCRMSSCTNSRGKEMQRGISEESGYQTSSENCVTSGVETSSASKSTSEENDKTGDRGSEDDEKGTNEDLVLVPSDPAEWNAGHVRSWLKWSARQFSLNPEPDADKFPTSGAELLELSRAEFETKAGSARAGRLLAIHLAHLRHSVTGRSTSPLQDHVDLDGEDEQDPYQLLNAASSRLVAQGSGQIQLWQFLLELLSDSSNASCITWEGTNGEFKLTDPDEVARRWGERKSKPNMNYDKLSRALRYYYDKNIMTKVHGKRYAYKFDFHGLMAACQAQAQGSSGADTAMSYTKYHHHQSDLGAALYPAHHHSPGKLSSILPPPPPGVVPPTSPFPAPPYCWTSAAANAASAASLSSIYSAAANSMHHPAGVARYPYPNPAPN</sequence>
<dbReference type="EMBL" id="NEVH01024940">
    <property type="protein sequence ID" value="PNF16729.1"/>
    <property type="molecule type" value="Genomic_DNA"/>
</dbReference>
<dbReference type="InterPro" id="IPR046328">
    <property type="entry name" value="ETS_fam"/>
</dbReference>
<dbReference type="SMART" id="SM00413">
    <property type="entry name" value="ETS"/>
    <property type="match status" value="1"/>
</dbReference>
<protein>
    <recommendedName>
        <fullName evidence="11">DNA-binding protein D-ETS-6</fullName>
    </recommendedName>
</protein>
<proteinExistence type="inferred from homology"/>
<dbReference type="PROSITE" id="PS51433">
    <property type="entry name" value="PNT"/>
    <property type="match status" value="1"/>
</dbReference>
<feature type="domain" description="ETS" evidence="7">
    <location>
        <begin position="565"/>
        <end position="645"/>
    </location>
</feature>
<dbReference type="SUPFAM" id="SSF47769">
    <property type="entry name" value="SAM/Pointed domain"/>
    <property type="match status" value="1"/>
</dbReference>
<dbReference type="InterPro" id="IPR000418">
    <property type="entry name" value="Ets_dom"/>
</dbReference>
<evidence type="ECO:0000256" key="4">
    <source>
        <dbReference type="ARBA" id="ARBA00023242"/>
    </source>
</evidence>
<feature type="domain" description="PNT" evidence="8">
    <location>
        <begin position="437"/>
        <end position="524"/>
    </location>
</feature>
<dbReference type="GO" id="GO:0043565">
    <property type="term" value="F:sequence-specific DNA binding"/>
    <property type="evidence" value="ECO:0007669"/>
    <property type="project" value="InterPro"/>
</dbReference>
<dbReference type="OrthoDB" id="10067219at2759"/>
<evidence type="ECO:0000256" key="2">
    <source>
        <dbReference type="ARBA" id="ARBA00005562"/>
    </source>
</evidence>
<evidence type="ECO:0000313" key="10">
    <source>
        <dbReference type="Proteomes" id="UP000235965"/>
    </source>
</evidence>
<dbReference type="Gene3D" id="1.10.150.50">
    <property type="entry name" value="Transcription Factor, Ets-1"/>
    <property type="match status" value="1"/>
</dbReference>
<keyword evidence="4 5" id="KW-0539">Nucleus</keyword>
<comment type="caution">
    <text evidence="9">The sequence shown here is derived from an EMBL/GenBank/DDBJ whole genome shotgun (WGS) entry which is preliminary data.</text>
</comment>
<dbReference type="GO" id="GO:0030154">
    <property type="term" value="P:cell differentiation"/>
    <property type="evidence" value="ECO:0007669"/>
    <property type="project" value="TreeGrafter"/>
</dbReference>
<feature type="compositionally biased region" description="Polar residues" evidence="6">
    <location>
        <begin position="402"/>
        <end position="412"/>
    </location>
</feature>
<evidence type="ECO:0000256" key="1">
    <source>
        <dbReference type="ARBA" id="ARBA00004123"/>
    </source>
</evidence>
<feature type="compositionally biased region" description="Basic and acidic residues" evidence="6">
    <location>
        <begin position="335"/>
        <end position="351"/>
    </location>
</feature>
<dbReference type="Proteomes" id="UP000235965">
    <property type="component" value="Unassembled WGS sequence"/>
</dbReference>
<dbReference type="SUPFAM" id="SSF46785">
    <property type="entry name" value="Winged helix' DNA-binding domain"/>
    <property type="match status" value="1"/>
</dbReference>
<evidence type="ECO:0000256" key="6">
    <source>
        <dbReference type="SAM" id="MobiDB-lite"/>
    </source>
</evidence>
<evidence type="ECO:0000313" key="9">
    <source>
        <dbReference type="EMBL" id="PNF16729.1"/>
    </source>
</evidence>
<accession>A0A2J7PK90</accession>
<name>A0A2J7PK90_9NEOP</name>
<dbReference type="SMART" id="SM00251">
    <property type="entry name" value="SAM_PNT"/>
    <property type="match status" value="1"/>
</dbReference>
<dbReference type="InterPro" id="IPR003118">
    <property type="entry name" value="Pointed_dom"/>
</dbReference>
<organism evidence="9 10">
    <name type="scientific">Cryptotermes secundus</name>
    <dbReference type="NCBI Taxonomy" id="105785"/>
    <lineage>
        <taxon>Eukaryota</taxon>
        <taxon>Metazoa</taxon>
        <taxon>Ecdysozoa</taxon>
        <taxon>Arthropoda</taxon>
        <taxon>Hexapoda</taxon>
        <taxon>Insecta</taxon>
        <taxon>Pterygota</taxon>
        <taxon>Neoptera</taxon>
        <taxon>Polyneoptera</taxon>
        <taxon>Dictyoptera</taxon>
        <taxon>Blattodea</taxon>
        <taxon>Blattoidea</taxon>
        <taxon>Termitoidae</taxon>
        <taxon>Kalotermitidae</taxon>
        <taxon>Cryptotermitinae</taxon>
        <taxon>Cryptotermes</taxon>
    </lineage>
</organism>
<dbReference type="Pfam" id="PF00178">
    <property type="entry name" value="Ets"/>
    <property type="match status" value="1"/>
</dbReference>
<feature type="region of interest" description="Disordered" evidence="6">
    <location>
        <begin position="383"/>
        <end position="447"/>
    </location>
</feature>
<dbReference type="GO" id="GO:0005634">
    <property type="term" value="C:nucleus"/>
    <property type="evidence" value="ECO:0007669"/>
    <property type="project" value="UniProtKB-SubCell"/>
</dbReference>
<comment type="similarity">
    <text evidence="2 5">Belongs to the ETS family.</text>
</comment>
<dbReference type="GO" id="GO:0000981">
    <property type="term" value="F:DNA-binding transcription factor activity, RNA polymerase II-specific"/>
    <property type="evidence" value="ECO:0007669"/>
    <property type="project" value="TreeGrafter"/>
</dbReference>
<feature type="compositionally biased region" description="Basic and acidic residues" evidence="6">
    <location>
        <begin position="390"/>
        <end position="399"/>
    </location>
</feature>
<feature type="region of interest" description="Disordered" evidence="6">
    <location>
        <begin position="320"/>
        <end position="351"/>
    </location>
</feature>
<gene>
    <name evidence="9" type="ORF">B7P43_G00873</name>
</gene>
<dbReference type="FunFam" id="1.10.10.10:FF:000039">
    <property type="entry name" value="Friend leukemia integration 1 transcription factor"/>
    <property type="match status" value="1"/>
</dbReference>
<dbReference type="PRINTS" id="PR00454">
    <property type="entry name" value="ETSDOMAIN"/>
</dbReference>
<keyword evidence="10" id="KW-1185">Reference proteome</keyword>
<feature type="compositionally biased region" description="Basic and acidic residues" evidence="6">
    <location>
        <begin position="425"/>
        <end position="436"/>
    </location>
</feature>
<dbReference type="PROSITE" id="PS00345">
    <property type="entry name" value="ETS_DOMAIN_1"/>
    <property type="match status" value="1"/>
</dbReference>
<dbReference type="CDD" id="cd08203">
    <property type="entry name" value="SAM_PNT"/>
    <property type="match status" value="1"/>
</dbReference>
<dbReference type="InterPro" id="IPR036390">
    <property type="entry name" value="WH_DNA-bd_sf"/>
</dbReference>
<keyword evidence="3 5" id="KW-0238">DNA-binding</keyword>
<comment type="subcellular location">
    <subcellularLocation>
        <location evidence="1 5">Nucleus</location>
    </subcellularLocation>
</comment>
<dbReference type="InterPro" id="IPR036388">
    <property type="entry name" value="WH-like_DNA-bd_sf"/>
</dbReference>
<dbReference type="AlphaFoldDB" id="A0A2J7PK90"/>
<dbReference type="Pfam" id="PF02198">
    <property type="entry name" value="SAM_PNT"/>
    <property type="match status" value="1"/>
</dbReference>
<dbReference type="InterPro" id="IPR013761">
    <property type="entry name" value="SAM/pointed_sf"/>
</dbReference>
<dbReference type="PROSITE" id="PS50061">
    <property type="entry name" value="ETS_DOMAIN_3"/>
    <property type="match status" value="1"/>
</dbReference>
<reference evidence="9 10" key="1">
    <citation type="submission" date="2017-12" db="EMBL/GenBank/DDBJ databases">
        <title>Hemimetabolous genomes reveal molecular basis of termite eusociality.</title>
        <authorList>
            <person name="Harrison M.C."/>
            <person name="Jongepier E."/>
            <person name="Robertson H.M."/>
            <person name="Arning N."/>
            <person name="Bitard-Feildel T."/>
            <person name="Chao H."/>
            <person name="Childers C.P."/>
            <person name="Dinh H."/>
            <person name="Doddapaneni H."/>
            <person name="Dugan S."/>
            <person name="Gowin J."/>
            <person name="Greiner C."/>
            <person name="Han Y."/>
            <person name="Hu H."/>
            <person name="Hughes D.S.T."/>
            <person name="Huylmans A.-K."/>
            <person name="Kemena C."/>
            <person name="Kremer L.P.M."/>
            <person name="Lee S.L."/>
            <person name="Lopez-Ezquerra A."/>
            <person name="Mallet L."/>
            <person name="Monroy-Kuhn J.M."/>
            <person name="Moser A."/>
            <person name="Murali S.C."/>
            <person name="Muzny D.M."/>
            <person name="Otani S."/>
            <person name="Piulachs M.-D."/>
            <person name="Poelchau M."/>
            <person name="Qu J."/>
            <person name="Schaub F."/>
            <person name="Wada-Katsumata A."/>
            <person name="Worley K.C."/>
            <person name="Xie Q."/>
            <person name="Ylla G."/>
            <person name="Poulsen M."/>
            <person name="Gibbs R.A."/>
            <person name="Schal C."/>
            <person name="Richards S."/>
            <person name="Belles X."/>
            <person name="Korb J."/>
            <person name="Bornberg-Bauer E."/>
        </authorList>
    </citation>
    <scope>NUCLEOTIDE SEQUENCE [LARGE SCALE GENOMIC DNA]</scope>
    <source>
        <tissue evidence="9">Whole body</tissue>
    </source>
</reference>